<dbReference type="InterPro" id="IPR036291">
    <property type="entry name" value="NAD(P)-bd_dom_sf"/>
</dbReference>
<dbReference type="SUPFAM" id="SSF53223">
    <property type="entry name" value="Aminoacid dehydrogenase-like, N-terminal domain"/>
    <property type="match status" value="1"/>
</dbReference>
<name>A0ABQ2YRB1_9ACTN</name>
<comment type="similarity">
    <text evidence="1">Belongs to the malic enzymes family.</text>
</comment>
<keyword evidence="7" id="KW-1185">Reference proteome</keyword>
<dbReference type="PIRSF" id="PIRSF000106">
    <property type="entry name" value="ME"/>
    <property type="match status" value="1"/>
</dbReference>
<feature type="region of interest" description="Disordered" evidence="3">
    <location>
        <begin position="1"/>
        <end position="20"/>
    </location>
</feature>
<protein>
    <submittedName>
        <fullName evidence="6">Malate dehydrogenase</fullName>
    </submittedName>
</protein>
<dbReference type="Pfam" id="PF00390">
    <property type="entry name" value="malic"/>
    <property type="match status" value="1"/>
</dbReference>
<dbReference type="RefSeq" id="WP_190023198.1">
    <property type="nucleotide sequence ID" value="NZ_BMUT01000008.1"/>
</dbReference>
<dbReference type="InterPro" id="IPR051674">
    <property type="entry name" value="Malate_Decarboxylase"/>
</dbReference>
<evidence type="ECO:0000259" key="5">
    <source>
        <dbReference type="SMART" id="SM01274"/>
    </source>
</evidence>
<proteinExistence type="inferred from homology"/>
<sequence length="403" mass="41816">MAAEIVNPRSDSGPDDTRDEFFDPAFALHRGGKMAVQATVPVRDRDDLSLAYTPGVAKVCSAIAEQPELVHDYTWKSQVVAVVTDGSAVLGLGDIGPEASLPVMEGKAILFKQFGGVDAVPIALDCRGVDEIVETVARLAPSFGGINLEDVSAPRCFEVERKLQERLDIPVFHDDQHGTAVVTLAALRNAAKLTGRTLGELRAVISGAGAAGVAIARILVEAGIGDVAVCDRKGIVSGDREDLTEVKRDLAGFTNKAGLTGPLAVALDGADVFIGVSGGTVPEEAVATMAKNALIFAMANPTPEIHPEVAHKYAAVVATGRSDYPNQINNVLAFPGIFAGALQVRASRITEGMKLAAAEALAAVVADELSAECVIPSPFDERVAPAVTAAVAAAARAEGVARR</sequence>
<dbReference type="Proteomes" id="UP000659223">
    <property type="component" value="Unassembled WGS sequence"/>
</dbReference>
<evidence type="ECO:0000259" key="4">
    <source>
        <dbReference type="SMART" id="SM00919"/>
    </source>
</evidence>
<dbReference type="PANTHER" id="PTHR43237:SF4">
    <property type="entry name" value="NADP-DEPENDENT MALIC ENZYME"/>
    <property type="match status" value="1"/>
</dbReference>
<reference evidence="7" key="1">
    <citation type="journal article" date="2019" name="Int. J. Syst. Evol. Microbiol.">
        <title>The Global Catalogue of Microorganisms (GCM) 10K type strain sequencing project: providing services to taxonomists for standard genome sequencing and annotation.</title>
        <authorList>
            <consortium name="The Broad Institute Genomics Platform"/>
            <consortium name="The Broad Institute Genome Sequencing Center for Infectious Disease"/>
            <person name="Wu L."/>
            <person name="Ma J."/>
        </authorList>
    </citation>
    <scope>NUCLEOTIDE SEQUENCE [LARGE SCALE GENOMIC DNA]</scope>
    <source>
        <strain evidence="7">JCM 4586</strain>
    </source>
</reference>
<dbReference type="InterPro" id="IPR012301">
    <property type="entry name" value="Malic_N_dom"/>
</dbReference>
<comment type="caution">
    <text evidence="6">The sequence shown here is derived from an EMBL/GenBank/DDBJ whole genome shotgun (WGS) entry which is preliminary data.</text>
</comment>
<keyword evidence="2" id="KW-0560">Oxidoreductase</keyword>
<gene>
    <name evidence="6" type="ORF">GCM10010324_41530</name>
</gene>
<evidence type="ECO:0000256" key="3">
    <source>
        <dbReference type="SAM" id="MobiDB-lite"/>
    </source>
</evidence>
<feature type="domain" description="Malic enzyme NAD-binding" evidence="4">
    <location>
        <begin position="176"/>
        <end position="396"/>
    </location>
</feature>
<dbReference type="Gene3D" id="3.40.50.720">
    <property type="entry name" value="NAD(P)-binding Rossmann-like Domain"/>
    <property type="match status" value="1"/>
</dbReference>
<evidence type="ECO:0000313" key="7">
    <source>
        <dbReference type="Proteomes" id="UP000659223"/>
    </source>
</evidence>
<accession>A0ABQ2YRB1</accession>
<dbReference type="SMART" id="SM01274">
    <property type="entry name" value="malic"/>
    <property type="match status" value="1"/>
</dbReference>
<dbReference type="InterPro" id="IPR037062">
    <property type="entry name" value="Malic_N_dom_sf"/>
</dbReference>
<evidence type="ECO:0000256" key="1">
    <source>
        <dbReference type="ARBA" id="ARBA00008785"/>
    </source>
</evidence>
<dbReference type="PANTHER" id="PTHR43237">
    <property type="entry name" value="NADP-DEPENDENT MALIC ENZYME"/>
    <property type="match status" value="1"/>
</dbReference>
<evidence type="ECO:0000256" key="2">
    <source>
        <dbReference type="ARBA" id="ARBA00023002"/>
    </source>
</evidence>
<dbReference type="SMART" id="SM00919">
    <property type="entry name" value="Malic_M"/>
    <property type="match status" value="1"/>
</dbReference>
<feature type="domain" description="Malic enzyme N-terminal" evidence="5">
    <location>
        <begin position="31"/>
        <end position="164"/>
    </location>
</feature>
<dbReference type="InterPro" id="IPR046346">
    <property type="entry name" value="Aminoacid_DH-like_N_sf"/>
</dbReference>
<dbReference type="EMBL" id="BMUT01000008">
    <property type="protein sequence ID" value="GGX91368.1"/>
    <property type="molecule type" value="Genomic_DNA"/>
</dbReference>
<dbReference type="Gene3D" id="3.40.50.10380">
    <property type="entry name" value="Malic enzyme, N-terminal domain"/>
    <property type="match status" value="1"/>
</dbReference>
<dbReference type="SUPFAM" id="SSF51735">
    <property type="entry name" value="NAD(P)-binding Rossmann-fold domains"/>
    <property type="match status" value="1"/>
</dbReference>
<organism evidence="6 7">
    <name type="scientific">Streptomyces hiroshimensis</name>
    <dbReference type="NCBI Taxonomy" id="66424"/>
    <lineage>
        <taxon>Bacteria</taxon>
        <taxon>Bacillati</taxon>
        <taxon>Actinomycetota</taxon>
        <taxon>Actinomycetes</taxon>
        <taxon>Kitasatosporales</taxon>
        <taxon>Streptomycetaceae</taxon>
        <taxon>Streptomyces</taxon>
    </lineage>
</organism>
<dbReference type="InterPro" id="IPR001891">
    <property type="entry name" value="Malic_OxRdtase"/>
</dbReference>
<dbReference type="InterPro" id="IPR012302">
    <property type="entry name" value="Malic_NAD-bd"/>
</dbReference>
<evidence type="ECO:0000313" key="6">
    <source>
        <dbReference type="EMBL" id="GGX91368.1"/>
    </source>
</evidence>
<dbReference type="Pfam" id="PF03949">
    <property type="entry name" value="Malic_M"/>
    <property type="match status" value="1"/>
</dbReference>